<dbReference type="Proteomes" id="UP001165063">
    <property type="component" value="Unassembled WGS sequence"/>
</dbReference>
<feature type="compositionally biased region" description="Low complexity" evidence="7">
    <location>
        <begin position="291"/>
        <end position="302"/>
    </location>
</feature>
<dbReference type="GO" id="GO:0016787">
    <property type="term" value="F:hydrolase activity"/>
    <property type="evidence" value="ECO:0007669"/>
    <property type="project" value="UniProtKB-KW"/>
</dbReference>
<dbReference type="OrthoDB" id="4096693at2759"/>
<accession>A0A9W6Z1J1</accession>
<dbReference type="Gene3D" id="3.10.10.10">
    <property type="entry name" value="HIV Type 1 Reverse Transcriptase, subunit A, domain 1"/>
    <property type="match status" value="1"/>
</dbReference>
<reference evidence="9" key="1">
    <citation type="submission" date="2023-04" db="EMBL/GenBank/DDBJ databases">
        <title>Ambrosiozyma monospora NBRC 1965.</title>
        <authorList>
            <person name="Ichikawa N."/>
            <person name="Sato H."/>
            <person name="Tonouchi N."/>
        </authorList>
    </citation>
    <scope>NUCLEOTIDE SEQUENCE</scope>
    <source>
        <strain evidence="9">NBRC 1965</strain>
    </source>
</reference>
<dbReference type="PANTHER" id="PTHR37984">
    <property type="entry name" value="PROTEIN CBG26694"/>
    <property type="match status" value="1"/>
</dbReference>
<feature type="compositionally biased region" description="Gly residues" evidence="7">
    <location>
        <begin position="1081"/>
        <end position="1091"/>
    </location>
</feature>
<evidence type="ECO:0000256" key="6">
    <source>
        <dbReference type="ARBA" id="ARBA00022918"/>
    </source>
</evidence>
<dbReference type="InterPro" id="IPR043128">
    <property type="entry name" value="Rev_trsase/Diguanyl_cyclase"/>
</dbReference>
<evidence type="ECO:0000313" key="9">
    <source>
        <dbReference type="EMBL" id="GMG36860.1"/>
    </source>
</evidence>
<feature type="domain" description="Reverse transcriptase" evidence="8">
    <location>
        <begin position="626"/>
        <end position="814"/>
    </location>
</feature>
<feature type="compositionally biased region" description="Low complexity" evidence="7">
    <location>
        <begin position="1092"/>
        <end position="1110"/>
    </location>
</feature>
<keyword evidence="6" id="KW-0695">RNA-directed DNA polymerase</keyword>
<dbReference type="Pfam" id="PF00078">
    <property type="entry name" value="RVT_1"/>
    <property type="match status" value="1"/>
</dbReference>
<dbReference type="InterPro" id="IPR043502">
    <property type="entry name" value="DNA/RNA_pol_sf"/>
</dbReference>
<evidence type="ECO:0000256" key="3">
    <source>
        <dbReference type="ARBA" id="ARBA00022722"/>
    </source>
</evidence>
<feature type="region of interest" description="Disordered" evidence="7">
    <location>
        <begin position="1065"/>
        <end position="1146"/>
    </location>
</feature>
<keyword evidence="3" id="KW-0540">Nuclease</keyword>
<evidence type="ECO:0000256" key="4">
    <source>
        <dbReference type="ARBA" id="ARBA00022759"/>
    </source>
</evidence>
<evidence type="ECO:0000256" key="5">
    <source>
        <dbReference type="ARBA" id="ARBA00022801"/>
    </source>
</evidence>
<dbReference type="InterPro" id="IPR050951">
    <property type="entry name" value="Retrovirus_Pol_polyprotein"/>
</dbReference>
<proteinExistence type="predicted"/>
<feature type="region of interest" description="Disordered" evidence="7">
    <location>
        <begin position="279"/>
        <end position="324"/>
    </location>
</feature>
<feature type="compositionally biased region" description="Basic and acidic residues" evidence="7">
    <location>
        <begin position="303"/>
        <end position="315"/>
    </location>
</feature>
<organism evidence="9 10">
    <name type="scientific">Ambrosiozyma monospora</name>
    <name type="common">Yeast</name>
    <name type="synonym">Endomycopsis monosporus</name>
    <dbReference type="NCBI Taxonomy" id="43982"/>
    <lineage>
        <taxon>Eukaryota</taxon>
        <taxon>Fungi</taxon>
        <taxon>Dikarya</taxon>
        <taxon>Ascomycota</taxon>
        <taxon>Saccharomycotina</taxon>
        <taxon>Pichiomycetes</taxon>
        <taxon>Pichiales</taxon>
        <taxon>Pichiaceae</taxon>
        <taxon>Ambrosiozyma</taxon>
    </lineage>
</organism>
<dbReference type="InterPro" id="IPR000477">
    <property type="entry name" value="RT_dom"/>
</dbReference>
<evidence type="ECO:0000256" key="1">
    <source>
        <dbReference type="ARBA" id="ARBA00022679"/>
    </source>
</evidence>
<sequence length="1347" mass="152291">MAQKTINEEDSTPVVVADYDLLHDKLTQGCVERVVKDIKRWFPEIVVQQTLELKPADYVKYYPTSPTSIIPLPHHPNFIESVVATQDSLLKNSVPYAQCGSCVTSKHLSPLWRGRVGLKSAQGYCGVLACLFFTFDFTSYNTLRVADVHNRKPEDGMVLADFVTRWIQDASIVSGESCSRAVIARLAHALPQYPNINLNQNQILKWAQGKSPRMNEFYTFIIANIPQHVTAVRSYHYLQNEKQETAEVKFNMADGDTGYEDYDEDVDCAAVADARSLRSRSKPHFNKQPRRVNQNKYNNCNKYNRDNNYSRDNNNKHKQYNSYSNYNRQQRYPVGKRQIRYFCKTCKCPQCIKNRESYYEARKRFSKSVSTMDNEEILWVNSLLAEDESMFGAVGSCPQTRELVEEVNSLLQQIPTDKDPLSEDDDEEDDSAFRNLADTLDDALSNISIVKRFTLPFFYRVKAATGDISHSNQVVTLSIHFDSSTTLVSDFIVLSDPSHDRIILGRPLLKKLRYSLSDDPDGEYITIAGETIFISSIKTTFICTKDETYAALLDPAHLSDYVNNSKSLIEYFANKHPLVFSGVTPKEFNHGFSYKVIIDQSFEYNRVAPYYTNGLSSKYIHDWIVESLKEGLIEPADDPTELVAAAPCFPIFHHGKVRVVLDLRNINKHLIYQNFPTPPFHIVIQKLAGFSYFSKLDLKSAYYHIPLSPDGDKLGVCTAEGTYRFNRLPFGLQSSNSVFDLFCKTVLKEILVDHDPNVYCYNFCDDLVLATKDAKTHIYWLKKIFATLDAKSLRVSVNKLSLLQTEFEFLGYLISKGKRYPSQSKIEAINKWKFPKTLKELKSFVGFVNFLSPFIPNCAAHLQHFYHLMKVSPAKIDENMVTPPLLKHFEYFKVSLKKSVGLKLFNPRSPTMIMTDASAYAAGGVILQKADDNRWYPLQFISRSFTPTQMRYSTLERELLAIVLALDNNYLLLTEDITVLSDHQALLTINNKSSKLSKRVLKFLETLTTYPLKLKYIKGELNVSDFLSRFHAMEQPSIDDSVFSTAQAIAVNALSPAMSIPALLNPTNASGGDDTDEEAGAGNGAGNGTGNAAGNDDGNAVGNDTGNDAHNAADDDDDADDDGADDNDEAASVNESSNGDNIQSSDRRIIRSVEGLSDSDLHQIIFLFHHNNTSIDEELEKFVDSFAINNGELKYIDQDTLFKVVSADQAMEFFTTTHNKYHCTPRLLLQLLKRQRWFIPNARYMALSVVRNCEKCDLYARFTSLPAPLQMIKLVPALSTWHLDFIGPLPQPHHNPDPELRSSSFVLHCVDYTTGFALGIISPTQNSAVVLKMIQMVLTFFPAIFML</sequence>
<gene>
    <name evidence="9" type="ORF">Amon01_000472400</name>
</gene>
<evidence type="ECO:0000259" key="8">
    <source>
        <dbReference type="PROSITE" id="PS50878"/>
    </source>
</evidence>
<feature type="compositionally biased region" description="Acidic residues" evidence="7">
    <location>
        <begin position="1114"/>
        <end position="1129"/>
    </location>
</feature>
<keyword evidence="10" id="KW-1185">Reference proteome</keyword>
<dbReference type="PROSITE" id="PS50878">
    <property type="entry name" value="RT_POL"/>
    <property type="match status" value="1"/>
</dbReference>
<dbReference type="Pfam" id="PF17917">
    <property type="entry name" value="RT_RNaseH"/>
    <property type="match status" value="1"/>
</dbReference>
<keyword evidence="5" id="KW-0378">Hydrolase</keyword>
<keyword evidence="2" id="KW-0548">Nucleotidyltransferase</keyword>
<dbReference type="GO" id="GO:0003964">
    <property type="term" value="F:RNA-directed DNA polymerase activity"/>
    <property type="evidence" value="ECO:0007669"/>
    <property type="project" value="UniProtKB-KW"/>
</dbReference>
<name>A0A9W6Z1J1_AMBMO</name>
<dbReference type="CDD" id="cd01647">
    <property type="entry name" value="RT_LTR"/>
    <property type="match status" value="1"/>
</dbReference>
<dbReference type="GO" id="GO:0004519">
    <property type="term" value="F:endonuclease activity"/>
    <property type="evidence" value="ECO:0007669"/>
    <property type="project" value="UniProtKB-KW"/>
</dbReference>
<dbReference type="InterPro" id="IPR041373">
    <property type="entry name" value="RT_RNaseH"/>
</dbReference>
<evidence type="ECO:0000313" key="10">
    <source>
        <dbReference type="Proteomes" id="UP001165063"/>
    </source>
</evidence>
<keyword evidence="4" id="KW-0255">Endonuclease</keyword>
<dbReference type="CDD" id="cd09274">
    <property type="entry name" value="RNase_HI_RT_Ty3"/>
    <property type="match status" value="1"/>
</dbReference>
<dbReference type="EMBL" id="BSXU01002367">
    <property type="protein sequence ID" value="GMG36860.1"/>
    <property type="molecule type" value="Genomic_DNA"/>
</dbReference>
<feature type="compositionally biased region" description="Polar residues" evidence="7">
    <location>
        <begin position="1133"/>
        <end position="1144"/>
    </location>
</feature>
<protein>
    <submittedName>
        <fullName evidence="9">Unnamed protein product</fullName>
    </submittedName>
</protein>
<dbReference type="Gene3D" id="3.30.70.270">
    <property type="match status" value="2"/>
</dbReference>
<dbReference type="SUPFAM" id="SSF56672">
    <property type="entry name" value="DNA/RNA polymerases"/>
    <property type="match status" value="1"/>
</dbReference>
<comment type="caution">
    <text evidence="9">The sequence shown here is derived from an EMBL/GenBank/DDBJ whole genome shotgun (WGS) entry which is preliminary data.</text>
</comment>
<evidence type="ECO:0000256" key="7">
    <source>
        <dbReference type="SAM" id="MobiDB-lite"/>
    </source>
</evidence>
<dbReference type="PANTHER" id="PTHR37984:SF5">
    <property type="entry name" value="PROTEIN NYNRIN-LIKE"/>
    <property type="match status" value="1"/>
</dbReference>
<evidence type="ECO:0000256" key="2">
    <source>
        <dbReference type="ARBA" id="ARBA00022695"/>
    </source>
</evidence>
<keyword evidence="1" id="KW-0808">Transferase</keyword>
<feature type="compositionally biased region" description="Basic residues" evidence="7">
    <location>
        <begin position="279"/>
        <end position="290"/>
    </location>
</feature>